<feature type="transmembrane region" description="Helical" evidence="8">
    <location>
        <begin position="20"/>
        <end position="40"/>
    </location>
</feature>
<feature type="transmembrane region" description="Helical" evidence="8">
    <location>
        <begin position="245"/>
        <end position="274"/>
    </location>
</feature>
<keyword evidence="4 8" id="KW-1133">Transmembrane helix</keyword>
<feature type="transmembrane region" description="Helical" evidence="8">
    <location>
        <begin position="417"/>
        <end position="437"/>
    </location>
</feature>
<evidence type="ECO:0000259" key="9">
    <source>
        <dbReference type="Pfam" id="PF02687"/>
    </source>
</evidence>
<dbReference type="Pfam" id="PF02687">
    <property type="entry name" value="FtsX"/>
    <property type="match status" value="2"/>
</dbReference>
<reference evidence="11" key="1">
    <citation type="submission" date="2016-06" db="EMBL/GenBank/DDBJ databases">
        <authorList>
            <person name="Varghese N."/>
            <person name="Submissions Spin"/>
        </authorList>
    </citation>
    <scope>NUCLEOTIDE SEQUENCE [LARGE SCALE GENOMIC DNA]</scope>
    <source>
        <strain evidence="11">DSM 43819</strain>
    </source>
</reference>
<dbReference type="PANTHER" id="PTHR30572">
    <property type="entry name" value="MEMBRANE COMPONENT OF TRANSPORTER-RELATED"/>
    <property type="match status" value="1"/>
</dbReference>
<feature type="transmembrane region" description="Helical" evidence="8">
    <location>
        <begin position="751"/>
        <end position="773"/>
    </location>
</feature>
<protein>
    <submittedName>
        <fullName evidence="10">Putative ABC transport system permease protein</fullName>
    </submittedName>
</protein>
<keyword evidence="11" id="KW-1185">Reference proteome</keyword>
<evidence type="ECO:0000256" key="8">
    <source>
        <dbReference type="SAM" id="Phobius"/>
    </source>
</evidence>
<feature type="transmembrane region" description="Helical" evidence="8">
    <location>
        <begin position="701"/>
        <end position="731"/>
    </location>
</feature>
<dbReference type="InterPro" id="IPR050250">
    <property type="entry name" value="Macrolide_Exporter_MacB"/>
</dbReference>
<evidence type="ECO:0000256" key="5">
    <source>
        <dbReference type="ARBA" id="ARBA00023136"/>
    </source>
</evidence>
<evidence type="ECO:0000313" key="10">
    <source>
        <dbReference type="EMBL" id="SCG77787.1"/>
    </source>
</evidence>
<dbReference type="GO" id="GO:0005886">
    <property type="term" value="C:plasma membrane"/>
    <property type="evidence" value="ECO:0007669"/>
    <property type="project" value="UniProtKB-SubCell"/>
</dbReference>
<accession>A0A1C5K4U9</accession>
<evidence type="ECO:0000256" key="6">
    <source>
        <dbReference type="ARBA" id="ARBA00038076"/>
    </source>
</evidence>
<dbReference type="EMBL" id="LT607754">
    <property type="protein sequence ID" value="SCG77787.1"/>
    <property type="molecule type" value="Genomic_DNA"/>
</dbReference>
<feature type="domain" description="ABC3 transporter permease C-terminal" evidence="9">
    <location>
        <begin position="660"/>
        <end position="782"/>
    </location>
</feature>
<feature type="transmembrane region" description="Helical" evidence="8">
    <location>
        <begin position="294"/>
        <end position="319"/>
    </location>
</feature>
<gene>
    <name evidence="10" type="ORF">GA0070613_6370</name>
</gene>
<evidence type="ECO:0000256" key="2">
    <source>
        <dbReference type="ARBA" id="ARBA00022475"/>
    </source>
</evidence>
<dbReference type="PANTHER" id="PTHR30572:SF4">
    <property type="entry name" value="ABC TRANSPORTER PERMEASE YTRF"/>
    <property type="match status" value="1"/>
</dbReference>
<dbReference type="AlphaFoldDB" id="A0A1C5K4U9"/>
<feature type="region of interest" description="Disordered" evidence="7">
    <location>
        <begin position="453"/>
        <end position="480"/>
    </location>
</feature>
<evidence type="ECO:0000256" key="1">
    <source>
        <dbReference type="ARBA" id="ARBA00004651"/>
    </source>
</evidence>
<feature type="transmembrane region" description="Helical" evidence="8">
    <location>
        <begin position="339"/>
        <end position="361"/>
    </location>
</feature>
<dbReference type="OrthoDB" id="3207485at2"/>
<feature type="domain" description="ABC3 transporter permease C-terminal" evidence="9">
    <location>
        <begin position="252"/>
        <end position="369"/>
    </location>
</feature>
<evidence type="ECO:0000256" key="4">
    <source>
        <dbReference type="ARBA" id="ARBA00022989"/>
    </source>
</evidence>
<evidence type="ECO:0000256" key="7">
    <source>
        <dbReference type="SAM" id="MobiDB-lite"/>
    </source>
</evidence>
<dbReference type="InterPro" id="IPR003838">
    <property type="entry name" value="ABC3_permease_C"/>
</dbReference>
<comment type="similarity">
    <text evidence="6">Belongs to the ABC-4 integral membrane protein family.</text>
</comment>
<evidence type="ECO:0000313" key="11">
    <source>
        <dbReference type="Proteomes" id="UP000198221"/>
    </source>
</evidence>
<keyword evidence="2" id="KW-1003">Cell membrane</keyword>
<proteinExistence type="inferred from homology"/>
<dbReference type="GO" id="GO:0022857">
    <property type="term" value="F:transmembrane transporter activity"/>
    <property type="evidence" value="ECO:0007669"/>
    <property type="project" value="TreeGrafter"/>
</dbReference>
<dbReference type="Proteomes" id="UP000198221">
    <property type="component" value="Chromosome I"/>
</dbReference>
<evidence type="ECO:0000256" key="3">
    <source>
        <dbReference type="ARBA" id="ARBA00022692"/>
    </source>
</evidence>
<keyword evidence="3 8" id="KW-0812">Transmembrane</keyword>
<comment type="subcellular location">
    <subcellularLocation>
        <location evidence="1">Cell membrane</location>
        <topology evidence="1">Multi-pass membrane protein</topology>
    </subcellularLocation>
</comment>
<sequence length="790" mass="82125">MSAVWRASRAAVRRRRVQTFVIGLVVLLSTTTIVVALALLEASSAPFDRAFARQQGPHAIVVYDPSKVTDAQLAGQRTGVTAAAGPFGQITLDLTDGGGPGPQGPLTVVGRADPGGSVDRLNLWQGRWPTAPGEVVLNQPEPGADSSGFPPDSSGEVTLGGKRYTVVGRAHSLSQTADAWVSPEQMTALHPTSAQMLYRFTGDVSTKPAVHADLAAVAAGLPAGALIAAQPYLVVKEKVASDIGVYVPFLATFGVLGLIVAVVIVGNVVSGAVVSSFRHIGILKALGFTPRQVVAVYLVMVSVPALIGCVLGTVAGTLAAQPLLSDGFEGLGLDVGINVGVWIWVAGLVGVPALVALAAFVPAVRAHRLSAAEAISAGSSPRAGHGTRIQRRLAGVRLSRAVTLGLGLPFARPGRTVFTVVAVLLGVTTATFATGLADTLTRISTIEDRASGQIGVRPSDGRTRIAPEGQLPPTGPQAATTRTDAQVEQLLRGLPDVARVTPVFKLPVPTIGQTQPLTVNFVRGDYSSMGYQDELTAGRWMTRVDETVVSSELMRERGLKVGGKLTLELGGRRTVLTVIGETMDGAPGPPGMFVDWRVLTDLAPDRAVKPDEVYYQVQLKRGGDVAAYVAAVKAADPAIDAWDTSQLSDFAVTVIGFSSVLSLLLSTVAALGVFNTVVLNVRERRRDLGMLKSIGMTPRQVVTMVLTSMAVVGVAGGVLGIPLGIVAHRYIVPTAADAAQVAIPHSVLEVWQAPTLALMALAGVVIALLGALVPARGAARLTIAEVLHNE</sequence>
<feature type="transmembrane region" description="Helical" evidence="8">
    <location>
        <begin position="654"/>
        <end position="681"/>
    </location>
</feature>
<keyword evidence="5 8" id="KW-0472">Membrane</keyword>
<name>A0A1C5K4U9_9ACTN</name>
<organism evidence="10 11">
    <name type="scientific">Micromonospora inositola</name>
    <dbReference type="NCBI Taxonomy" id="47865"/>
    <lineage>
        <taxon>Bacteria</taxon>
        <taxon>Bacillati</taxon>
        <taxon>Actinomycetota</taxon>
        <taxon>Actinomycetes</taxon>
        <taxon>Micromonosporales</taxon>
        <taxon>Micromonosporaceae</taxon>
        <taxon>Micromonospora</taxon>
    </lineage>
</organism>